<proteinExistence type="predicted"/>
<dbReference type="Pfam" id="PF01695">
    <property type="entry name" value="IstB_IS21"/>
    <property type="match status" value="1"/>
</dbReference>
<dbReference type="InterPro" id="IPR002611">
    <property type="entry name" value="IstB_ATP-bd"/>
</dbReference>
<dbReference type="AlphaFoldDB" id="A0A1H8B1K2"/>
<dbReference type="Proteomes" id="UP000198744">
    <property type="component" value="Unassembled WGS sequence"/>
</dbReference>
<evidence type="ECO:0000313" key="3">
    <source>
        <dbReference type="Proteomes" id="UP000198744"/>
    </source>
</evidence>
<name>A0A1H8B1K2_9BACT</name>
<dbReference type="STRING" id="43775.SAMN04489760_1455"/>
<keyword evidence="3" id="KW-1185">Reference proteome</keyword>
<dbReference type="GO" id="GO:0005524">
    <property type="term" value="F:ATP binding"/>
    <property type="evidence" value="ECO:0007669"/>
    <property type="project" value="InterPro"/>
</dbReference>
<reference evidence="2 3" key="1">
    <citation type="submission" date="2016-10" db="EMBL/GenBank/DDBJ databases">
        <authorList>
            <person name="de Groot N.N."/>
        </authorList>
    </citation>
    <scope>NUCLEOTIDE SEQUENCE [LARGE SCALE GENOMIC DNA]</scope>
    <source>
        <strain evidence="2 3">DSM 8423</strain>
    </source>
</reference>
<accession>A0A1H8B1K2</accession>
<evidence type="ECO:0000313" key="2">
    <source>
        <dbReference type="EMBL" id="SEM76851.1"/>
    </source>
</evidence>
<dbReference type="EMBL" id="FOBS01000045">
    <property type="protein sequence ID" value="SEM76851.1"/>
    <property type="molecule type" value="Genomic_DNA"/>
</dbReference>
<protein>
    <recommendedName>
        <fullName evidence="1">IstB-like ATP-binding domain-containing protein</fullName>
    </recommendedName>
</protein>
<dbReference type="RefSeq" id="WP_093884840.1">
    <property type="nucleotide sequence ID" value="NZ_FOBS01000045.1"/>
</dbReference>
<evidence type="ECO:0000259" key="1">
    <source>
        <dbReference type="Pfam" id="PF01695"/>
    </source>
</evidence>
<sequence>MNEIEEELLQLSFLQGVIKDEIKRREARKLASGLKRASFEEEKTFKGLDFSFNSRIRKKTIKDLSPCLFIEIK</sequence>
<gene>
    <name evidence="2" type="ORF">SAMN04489760_1455</name>
</gene>
<organism evidence="2 3">
    <name type="scientific">Syntrophus gentianae</name>
    <dbReference type="NCBI Taxonomy" id="43775"/>
    <lineage>
        <taxon>Bacteria</taxon>
        <taxon>Pseudomonadati</taxon>
        <taxon>Thermodesulfobacteriota</taxon>
        <taxon>Syntrophia</taxon>
        <taxon>Syntrophales</taxon>
        <taxon>Syntrophaceae</taxon>
        <taxon>Syntrophus</taxon>
    </lineage>
</organism>
<feature type="domain" description="IstB-like ATP-binding" evidence="1">
    <location>
        <begin position="7"/>
        <end position="71"/>
    </location>
</feature>